<dbReference type="Proteomes" id="UP000004662">
    <property type="component" value="Plasmid pFW10102"/>
</dbReference>
<sequence>MISLKKSYKFAIVALLVLIIAFFDYATALHLSKIDIVYRELYFIPILIGAYWFGKKGGIFTSLASSAVYLPCAMLGTPLGSATYFSNMLEIVFFNAAGYFVGTYYDLRRSQFTLASSDYEEELPKPSKNILFSIYSAENTVRAARYLADNFSHQSTTTITMVGLIRVQSQDIFATKQEFNVAFEKSNTEMSILVERVKTILLQGGVSETNIRERTITVEGKTMAKEILEEQHRGHYDMIIVGCTKMPKAQELLFGNTNVALVREAPCPVLIVC</sequence>
<keyword evidence="1" id="KW-0472">Membrane</keyword>
<dbReference type="CDD" id="cd00293">
    <property type="entry name" value="USP-like"/>
    <property type="match status" value="1"/>
</dbReference>
<accession>G7QEC4</accession>
<keyword evidence="1" id="KW-0812">Transmembrane</keyword>
<dbReference type="InterPro" id="IPR006016">
    <property type="entry name" value="UspA"/>
</dbReference>
<protein>
    <submittedName>
        <fullName evidence="3">UspA domain-containing protein</fullName>
    </submittedName>
</protein>
<dbReference type="SUPFAM" id="SSF52402">
    <property type="entry name" value="Adenine nucleotide alpha hydrolases-like"/>
    <property type="match status" value="1"/>
</dbReference>
<keyword evidence="1" id="KW-1133">Transmembrane helix</keyword>
<dbReference type="AlphaFoldDB" id="G7QEC4"/>
<dbReference type="OrthoDB" id="9794782at2"/>
<proteinExistence type="predicted"/>
<name>G7QEC4_9BACT</name>
<keyword evidence="4" id="KW-1185">Reference proteome</keyword>
<evidence type="ECO:0000313" key="4">
    <source>
        <dbReference type="Proteomes" id="UP000004662"/>
    </source>
</evidence>
<dbReference type="RefSeq" id="WP_006918406.1">
    <property type="nucleotide sequence ID" value="NZ_CM001370.1"/>
</dbReference>
<evidence type="ECO:0000259" key="2">
    <source>
        <dbReference type="Pfam" id="PF00582"/>
    </source>
</evidence>
<dbReference type="Pfam" id="PF00582">
    <property type="entry name" value="Usp"/>
    <property type="match status" value="1"/>
</dbReference>
<organism evidence="3 4">
    <name type="scientific">Solidesulfovibrio carbinoliphilus subsp. oakridgensis</name>
    <dbReference type="NCBI Taxonomy" id="694327"/>
    <lineage>
        <taxon>Bacteria</taxon>
        <taxon>Pseudomonadati</taxon>
        <taxon>Thermodesulfobacteriota</taxon>
        <taxon>Desulfovibrionia</taxon>
        <taxon>Desulfovibrionales</taxon>
        <taxon>Desulfovibrionaceae</taxon>
        <taxon>Solidesulfovibrio</taxon>
    </lineage>
</organism>
<gene>
    <name evidence="3" type="ORF">DFW101_3735</name>
</gene>
<dbReference type="EMBL" id="CM001370">
    <property type="protein sequence ID" value="EHJ45920.1"/>
    <property type="molecule type" value="Genomic_DNA"/>
</dbReference>
<keyword evidence="3" id="KW-0614">Plasmid</keyword>
<feature type="transmembrane region" description="Helical" evidence="1">
    <location>
        <begin position="91"/>
        <end position="107"/>
    </location>
</feature>
<dbReference type="HOGENOM" id="CLU_1018343_0_0_7"/>
<geneLocation type="plasmid" evidence="3 4">
    <name>pFW10102</name>
</geneLocation>
<dbReference type="Gene3D" id="3.40.50.620">
    <property type="entry name" value="HUPs"/>
    <property type="match status" value="1"/>
</dbReference>
<feature type="domain" description="UspA" evidence="2">
    <location>
        <begin position="129"/>
        <end position="272"/>
    </location>
</feature>
<feature type="transmembrane region" description="Helical" evidence="1">
    <location>
        <begin position="36"/>
        <end position="54"/>
    </location>
</feature>
<reference evidence="4" key="1">
    <citation type="journal article" date="2015" name="Genome Announc.">
        <title>High-Quality Draft Genome Sequence of Desulfovibrio carbinoliphilus FW-101-2B, an Organic Acid-Oxidizing Sulfate-Reducing Bacterium Isolated from Uranium(VI)-Contaminated Groundwater.</title>
        <authorList>
            <person name="Ramsay B.D."/>
            <person name="Hwang C."/>
            <person name="Woo H.L."/>
            <person name="Carroll S.L."/>
            <person name="Lucas S."/>
            <person name="Han J."/>
            <person name="Lapidus A.L."/>
            <person name="Cheng J.F."/>
            <person name="Goodwin L.A."/>
            <person name="Pitluck S."/>
            <person name="Peters L."/>
            <person name="Chertkov O."/>
            <person name="Held B."/>
            <person name="Detter J.C."/>
            <person name="Han C.S."/>
            <person name="Tapia R."/>
            <person name="Land M.L."/>
            <person name="Hauser L.J."/>
            <person name="Kyrpides N.C."/>
            <person name="Ivanova N.N."/>
            <person name="Mikhailova N."/>
            <person name="Pagani I."/>
            <person name="Woyke T."/>
            <person name="Arkin A.P."/>
            <person name="Dehal P."/>
            <person name="Chivian D."/>
            <person name="Criddle C.S."/>
            <person name="Wu W."/>
            <person name="Chakraborty R."/>
            <person name="Hazen T.C."/>
            <person name="Fields M.W."/>
        </authorList>
    </citation>
    <scope>NUCLEOTIDE SEQUENCE [LARGE SCALE GENOMIC DNA]</scope>
    <source>
        <strain evidence="4">FW-101-2B</strain>
    </source>
</reference>
<evidence type="ECO:0000256" key="1">
    <source>
        <dbReference type="SAM" id="Phobius"/>
    </source>
</evidence>
<dbReference type="InterPro" id="IPR014729">
    <property type="entry name" value="Rossmann-like_a/b/a_fold"/>
</dbReference>
<evidence type="ECO:0000313" key="3">
    <source>
        <dbReference type="EMBL" id="EHJ45920.1"/>
    </source>
</evidence>